<feature type="site" description="Positions MEP for the nucleophilic attack" evidence="7">
    <location>
        <position position="215"/>
    </location>
</feature>
<evidence type="ECO:0000313" key="8">
    <source>
        <dbReference type="EMBL" id="MFC3155591.1"/>
    </source>
</evidence>
<dbReference type="InterPro" id="IPR034683">
    <property type="entry name" value="IspD/TarI"/>
</dbReference>
<comment type="function">
    <text evidence="7">Catalyzes the formation of 4-diphosphocytidyl-2-C-methyl-D-erythritol from CTP and 2-C-methyl-D-erythritol 4-phosphate (MEP).</text>
</comment>
<evidence type="ECO:0000256" key="2">
    <source>
        <dbReference type="ARBA" id="ARBA00004787"/>
    </source>
</evidence>
<organism evidence="8 9">
    <name type="scientific">Gilvimarinus japonicus</name>
    <dbReference type="NCBI Taxonomy" id="1796469"/>
    <lineage>
        <taxon>Bacteria</taxon>
        <taxon>Pseudomonadati</taxon>
        <taxon>Pseudomonadota</taxon>
        <taxon>Gammaproteobacteria</taxon>
        <taxon>Cellvibrionales</taxon>
        <taxon>Cellvibrionaceae</taxon>
        <taxon>Gilvimarinus</taxon>
    </lineage>
</organism>
<dbReference type="SUPFAM" id="SSF53448">
    <property type="entry name" value="Nucleotide-diphospho-sugar transferases"/>
    <property type="match status" value="1"/>
</dbReference>
<protein>
    <recommendedName>
        <fullName evidence="7">2-C-methyl-D-erythritol 4-phosphate cytidylyltransferase</fullName>
        <ecNumber evidence="7">2.7.7.60</ecNumber>
    </recommendedName>
    <alternativeName>
        <fullName evidence="7">4-diphosphocytidyl-2C-methyl-D-erythritol synthase</fullName>
    </alternativeName>
    <alternativeName>
        <fullName evidence="7">MEP cytidylyltransferase</fullName>
        <shortName evidence="7">MCT</shortName>
    </alternativeName>
</protein>
<keyword evidence="4 7" id="KW-0808">Transferase</keyword>
<dbReference type="HAMAP" id="MF_00108">
    <property type="entry name" value="IspD"/>
    <property type="match status" value="1"/>
</dbReference>
<evidence type="ECO:0000256" key="3">
    <source>
        <dbReference type="ARBA" id="ARBA00009789"/>
    </source>
</evidence>
<sequence>MPSDTSSRCWAIVPAAGCGARMGSQTPKQYLPIDDKPVLAYTLEKLLAVPAIAGIVVAVGRDDTQWRTLALANHPKIQTVIGGAERADSVLQGLQALSLFAGPTDWVLVHDAARPCVQVADIERLLQQVRGTDGGLLAAPVSDTIKKVEAGRVSATVDRRQLWAAQTPQCYRRQALEAALREASHSGLTVTDETSAMEHAGVDALVVEGRFDNIKITRPEDLWLAQAILRHQAEEPL</sequence>
<reference evidence="9" key="1">
    <citation type="journal article" date="2019" name="Int. J. Syst. Evol. Microbiol.">
        <title>The Global Catalogue of Microorganisms (GCM) 10K type strain sequencing project: providing services to taxonomists for standard genome sequencing and annotation.</title>
        <authorList>
            <consortium name="The Broad Institute Genomics Platform"/>
            <consortium name="The Broad Institute Genome Sequencing Center for Infectious Disease"/>
            <person name="Wu L."/>
            <person name="Ma J."/>
        </authorList>
    </citation>
    <scope>NUCLEOTIDE SEQUENCE [LARGE SCALE GENOMIC DNA]</scope>
    <source>
        <strain evidence="9">KCTC 52141</strain>
    </source>
</reference>
<keyword evidence="5 7" id="KW-0548">Nucleotidyltransferase</keyword>
<dbReference type="InterPro" id="IPR018294">
    <property type="entry name" value="ISPD_synthase_CS"/>
</dbReference>
<comment type="catalytic activity">
    <reaction evidence="1 7">
        <text>2-C-methyl-D-erythritol 4-phosphate + CTP + H(+) = 4-CDP-2-C-methyl-D-erythritol + diphosphate</text>
        <dbReference type="Rhea" id="RHEA:13429"/>
        <dbReference type="ChEBI" id="CHEBI:15378"/>
        <dbReference type="ChEBI" id="CHEBI:33019"/>
        <dbReference type="ChEBI" id="CHEBI:37563"/>
        <dbReference type="ChEBI" id="CHEBI:57823"/>
        <dbReference type="ChEBI" id="CHEBI:58262"/>
        <dbReference type="EC" id="2.7.7.60"/>
    </reaction>
</comment>
<comment type="caution">
    <text evidence="8">The sequence shown here is derived from an EMBL/GenBank/DDBJ whole genome shotgun (WGS) entry which is preliminary data.</text>
</comment>
<feature type="site" description="Transition state stabilizer" evidence="7">
    <location>
        <position position="21"/>
    </location>
</feature>
<name>A0ABV7HW44_9GAMM</name>
<evidence type="ECO:0000313" key="9">
    <source>
        <dbReference type="Proteomes" id="UP001595548"/>
    </source>
</evidence>
<dbReference type="PANTHER" id="PTHR32125">
    <property type="entry name" value="2-C-METHYL-D-ERYTHRITOL 4-PHOSPHATE CYTIDYLYLTRANSFERASE, CHLOROPLASTIC"/>
    <property type="match status" value="1"/>
</dbReference>
<dbReference type="InterPro" id="IPR050088">
    <property type="entry name" value="IspD/TarI_cytidylyltransf_bact"/>
</dbReference>
<evidence type="ECO:0000256" key="1">
    <source>
        <dbReference type="ARBA" id="ARBA00001282"/>
    </source>
</evidence>
<evidence type="ECO:0000256" key="5">
    <source>
        <dbReference type="ARBA" id="ARBA00022695"/>
    </source>
</evidence>
<dbReference type="Gene3D" id="3.90.550.10">
    <property type="entry name" value="Spore Coat Polysaccharide Biosynthesis Protein SpsA, Chain A"/>
    <property type="match status" value="1"/>
</dbReference>
<keyword evidence="9" id="KW-1185">Reference proteome</keyword>
<dbReference type="EC" id="2.7.7.60" evidence="7"/>
<dbReference type="CDD" id="cd02516">
    <property type="entry name" value="CDP-ME_synthetase"/>
    <property type="match status" value="1"/>
</dbReference>
<proteinExistence type="inferred from homology"/>
<evidence type="ECO:0000256" key="4">
    <source>
        <dbReference type="ARBA" id="ARBA00022679"/>
    </source>
</evidence>
<dbReference type="Proteomes" id="UP001595548">
    <property type="component" value="Unassembled WGS sequence"/>
</dbReference>
<evidence type="ECO:0000256" key="6">
    <source>
        <dbReference type="ARBA" id="ARBA00023229"/>
    </source>
</evidence>
<feature type="site" description="Transition state stabilizer" evidence="7">
    <location>
        <position position="28"/>
    </location>
</feature>
<dbReference type="InterPro" id="IPR029044">
    <property type="entry name" value="Nucleotide-diphossugar_trans"/>
</dbReference>
<feature type="site" description="Positions MEP for the nucleophilic attack" evidence="7">
    <location>
        <position position="159"/>
    </location>
</feature>
<dbReference type="RefSeq" id="WP_382416368.1">
    <property type="nucleotide sequence ID" value="NZ_AP031500.1"/>
</dbReference>
<dbReference type="PANTHER" id="PTHR32125:SF4">
    <property type="entry name" value="2-C-METHYL-D-ERYTHRITOL 4-PHOSPHATE CYTIDYLYLTRANSFERASE, CHLOROPLASTIC"/>
    <property type="match status" value="1"/>
</dbReference>
<comment type="similarity">
    <text evidence="3 7">Belongs to the IspD/TarI cytidylyltransferase family. IspD subfamily.</text>
</comment>
<accession>A0ABV7HW44</accession>
<keyword evidence="6 7" id="KW-0414">Isoprene biosynthesis</keyword>
<dbReference type="Pfam" id="PF01128">
    <property type="entry name" value="IspD"/>
    <property type="match status" value="1"/>
</dbReference>
<comment type="pathway">
    <text evidence="2 7">Isoprenoid biosynthesis; isopentenyl diphosphate biosynthesis via DXP pathway; isopentenyl diphosphate from 1-deoxy-D-xylulose 5-phosphate: step 2/6.</text>
</comment>
<dbReference type="NCBIfam" id="TIGR00453">
    <property type="entry name" value="ispD"/>
    <property type="match status" value="1"/>
</dbReference>
<dbReference type="InterPro" id="IPR001228">
    <property type="entry name" value="IspD"/>
</dbReference>
<gene>
    <name evidence="7 8" type="primary">ispD</name>
    <name evidence="8" type="ORF">ACFOEB_10305</name>
</gene>
<dbReference type="EMBL" id="JBHRTL010000006">
    <property type="protein sequence ID" value="MFC3155591.1"/>
    <property type="molecule type" value="Genomic_DNA"/>
</dbReference>
<dbReference type="GO" id="GO:0050518">
    <property type="term" value="F:2-C-methyl-D-erythritol 4-phosphate cytidylyltransferase activity"/>
    <property type="evidence" value="ECO:0007669"/>
    <property type="project" value="UniProtKB-EC"/>
</dbReference>
<dbReference type="PROSITE" id="PS01295">
    <property type="entry name" value="ISPD"/>
    <property type="match status" value="1"/>
</dbReference>
<evidence type="ECO:0000256" key="7">
    <source>
        <dbReference type="HAMAP-Rule" id="MF_00108"/>
    </source>
</evidence>